<accession>A0ABU0HY16</accession>
<evidence type="ECO:0000313" key="3">
    <source>
        <dbReference type="Proteomes" id="UP001231124"/>
    </source>
</evidence>
<feature type="coiled-coil region" evidence="1">
    <location>
        <begin position="86"/>
        <end position="138"/>
    </location>
</feature>
<evidence type="ECO:0008006" key="4">
    <source>
        <dbReference type="Google" id="ProtNLM"/>
    </source>
</evidence>
<protein>
    <recommendedName>
        <fullName evidence="4">KfrA N-terminal DNA-binding domain-containing protein</fullName>
    </recommendedName>
</protein>
<dbReference type="RefSeq" id="WP_238206923.1">
    <property type="nucleotide sequence ID" value="NZ_BPQE01000031.1"/>
</dbReference>
<gene>
    <name evidence="2" type="ORF">QO012_001729</name>
</gene>
<dbReference type="EMBL" id="JAUSVP010000004">
    <property type="protein sequence ID" value="MDQ0447233.1"/>
    <property type="molecule type" value="Genomic_DNA"/>
</dbReference>
<evidence type="ECO:0000256" key="1">
    <source>
        <dbReference type="SAM" id="Coils"/>
    </source>
</evidence>
<evidence type="ECO:0000313" key="2">
    <source>
        <dbReference type="EMBL" id="MDQ0447233.1"/>
    </source>
</evidence>
<reference evidence="2 3" key="1">
    <citation type="submission" date="2023-07" db="EMBL/GenBank/DDBJ databases">
        <title>Genomic Encyclopedia of Type Strains, Phase IV (KMG-IV): sequencing the most valuable type-strain genomes for metagenomic binning, comparative biology and taxonomic classification.</title>
        <authorList>
            <person name="Goeker M."/>
        </authorList>
    </citation>
    <scope>NUCLEOTIDE SEQUENCE [LARGE SCALE GENOMIC DNA]</scope>
    <source>
        <strain evidence="2 3">DSM 19013</strain>
    </source>
</reference>
<organism evidence="2 3">
    <name type="scientific">Methylobacterium aerolatum</name>
    <dbReference type="NCBI Taxonomy" id="418708"/>
    <lineage>
        <taxon>Bacteria</taxon>
        <taxon>Pseudomonadati</taxon>
        <taxon>Pseudomonadota</taxon>
        <taxon>Alphaproteobacteria</taxon>
        <taxon>Hyphomicrobiales</taxon>
        <taxon>Methylobacteriaceae</taxon>
        <taxon>Methylobacterium</taxon>
    </lineage>
</organism>
<keyword evidence="1" id="KW-0175">Coiled coil</keyword>
<name>A0ABU0HY16_9HYPH</name>
<sequence length="153" mass="17101">MAEINVTFEMRERTIDSSASPLGSGGRQDVEVLRPIEKGAMPKLVGKRFGADEWVAVCERIQGAAEYIQEIEAGRHQQELQAQKIFANMRDEIAAANTRAAAAERMLQDVQQRATTMVKNLEDKLQAAEDRAREAEDWLVRISEAVKSNLSFP</sequence>
<dbReference type="Proteomes" id="UP001231124">
    <property type="component" value="Unassembled WGS sequence"/>
</dbReference>
<keyword evidence="3" id="KW-1185">Reference proteome</keyword>
<proteinExistence type="predicted"/>
<comment type="caution">
    <text evidence="2">The sequence shown here is derived from an EMBL/GenBank/DDBJ whole genome shotgun (WGS) entry which is preliminary data.</text>
</comment>